<dbReference type="GO" id="GO:0000155">
    <property type="term" value="F:phosphorelay sensor kinase activity"/>
    <property type="evidence" value="ECO:0007669"/>
    <property type="project" value="InterPro"/>
</dbReference>
<comment type="catalytic activity">
    <reaction evidence="1">
        <text>ATP + protein L-histidine = ADP + protein N-phospho-L-histidine.</text>
        <dbReference type="EC" id="2.7.13.3"/>
    </reaction>
</comment>
<dbReference type="PROSITE" id="PS50113">
    <property type="entry name" value="PAC"/>
    <property type="match status" value="2"/>
</dbReference>
<dbReference type="SUPFAM" id="SSF55785">
    <property type="entry name" value="PYP-like sensor domain (PAS domain)"/>
    <property type="match status" value="3"/>
</dbReference>
<dbReference type="InterPro" id="IPR016132">
    <property type="entry name" value="Phyto_chromo_attachment"/>
</dbReference>
<dbReference type="SMART" id="SM00448">
    <property type="entry name" value="REC"/>
    <property type="match status" value="1"/>
</dbReference>
<dbReference type="Pfam" id="PF00571">
    <property type="entry name" value="CBS"/>
    <property type="match status" value="4"/>
</dbReference>
<evidence type="ECO:0000256" key="3">
    <source>
        <dbReference type="ARBA" id="ARBA00012438"/>
    </source>
</evidence>
<dbReference type="GO" id="GO:0005886">
    <property type="term" value="C:plasma membrane"/>
    <property type="evidence" value="ECO:0007669"/>
    <property type="project" value="TreeGrafter"/>
</dbReference>
<dbReference type="SMART" id="SM00065">
    <property type="entry name" value="GAF"/>
    <property type="match status" value="2"/>
</dbReference>
<dbReference type="PROSITE" id="PS50109">
    <property type="entry name" value="HIS_KIN"/>
    <property type="match status" value="1"/>
</dbReference>
<evidence type="ECO:0000256" key="10">
    <source>
        <dbReference type="SAM" id="Coils"/>
    </source>
</evidence>
<dbReference type="InterPro" id="IPR004358">
    <property type="entry name" value="Sig_transdc_His_kin-like_C"/>
</dbReference>
<dbReference type="RefSeq" id="WP_354634661.1">
    <property type="nucleotide sequence ID" value="NZ_CP159837.1"/>
</dbReference>
<dbReference type="Gene3D" id="3.30.450.40">
    <property type="match status" value="2"/>
</dbReference>
<dbReference type="CDD" id="cd17774">
    <property type="entry name" value="CBS_two-component_sensor_histidine_kinase_repeat2"/>
    <property type="match status" value="1"/>
</dbReference>
<feature type="domain" description="Phytochrome chromophore attachment site" evidence="11">
    <location>
        <begin position="817"/>
        <end position="958"/>
    </location>
</feature>
<dbReference type="Pfam" id="PF01590">
    <property type="entry name" value="GAF"/>
    <property type="match status" value="2"/>
</dbReference>
<dbReference type="InterPro" id="IPR000014">
    <property type="entry name" value="PAS"/>
</dbReference>
<dbReference type="CDD" id="cd00156">
    <property type="entry name" value="REC"/>
    <property type="match status" value="1"/>
</dbReference>
<feature type="coiled-coil region" evidence="10">
    <location>
        <begin position="464"/>
        <end position="555"/>
    </location>
</feature>
<dbReference type="SUPFAM" id="SSF55781">
    <property type="entry name" value="GAF domain-like"/>
    <property type="match status" value="2"/>
</dbReference>
<dbReference type="PRINTS" id="PR00344">
    <property type="entry name" value="BCTRLSENSOR"/>
</dbReference>
<keyword evidence="4 8" id="KW-0597">Phosphoprotein</keyword>
<dbReference type="Pfam" id="PF00512">
    <property type="entry name" value="HisKA"/>
    <property type="match status" value="1"/>
</dbReference>
<dbReference type="PANTHER" id="PTHR43047">
    <property type="entry name" value="TWO-COMPONENT HISTIDINE PROTEIN KINASE"/>
    <property type="match status" value="1"/>
</dbReference>
<dbReference type="InterPro" id="IPR035965">
    <property type="entry name" value="PAS-like_dom_sf"/>
</dbReference>
<dbReference type="PROSITE" id="PS50112">
    <property type="entry name" value="PAS"/>
    <property type="match status" value="1"/>
</dbReference>
<dbReference type="Pfam" id="PF08447">
    <property type="entry name" value="PAS_3"/>
    <property type="match status" value="1"/>
</dbReference>
<feature type="coiled-coil region" evidence="10">
    <location>
        <begin position="742"/>
        <end position="798"/>
    </location>
</feature>
<dbReference type="PANTHER" id="PTHR43047:SF72">
    <property type="entry name" value="OSMOSENSING HISTIDINE PROTEIN KINASE SLN1"/>
    <property type="match status" value="1"/>
</dbReference>
<dbReference type="InterPro" id="IPR003018">
    <property type="entry name" value="GAF"/>
</dbReference>
<dbReference type="SUPFAM" id="SSF52172">
    <property type="entry name" value="CheY-like"/>
    <property type="match status" value="1"/>
</dbReference>
<protein>
    <recommendedName>
        <fullName evidence="3">histidine kinase</fullName>
        <ecNumber evidence="3">2.7.13.3</ecNumber>
    </recommendedName>
</protein>
<evidence type="ECO:0000259" key="15">
    <source>
        <dbReference type="PROSITE" id="PS50113"/>
    </source>
</evidence>
<name>A0AAU8J7Q5_9CYAN</name>
<dbReference type="SUPFAM" id="SSF55874">
    <property type="entry name" value="ATPase domain of HSP90 chaperone/DNA topoisomerase II/histidine kinase"/>
    <property type="match status" value="1"/>
</dbReference>
<evidence type="ECO:0000256" key="9">
    <source>
        <dbReference type="PROSITE-ProRule" id="PRU00703"/>
    </source>
</evidence>
<dbReference type="SMART" id="SM00091">
    <property type="entry name" value="PAS"/>
    <property type="match status" value="3"/>
</dbReference>
<organism evidence="17">
    <name type="scientific">Planktothricoides raciborskii GIHE-MW2</name>
    <dbReference type="NCBI Taxonomy" id="2792601"/>
    <lineage>
        <taxon>Bacteria</taxon>
        <taxon>Bacillati</taxon>
        <taxon>Cyanobacteriota</taxon>
        <taxon>Cyanophyceae</taxon>
        <taxon>Oscillatoriophycideae</taxon>
        <taxon>Oscillatoriales</taxon>
        <taxon>Oscillatoriaceae</taxon>
        <taxon>Planktothricoides</taxon>
    </lineage>
</organism>
<feature type="domain" description="PAS" evidence="14">
    <location>
        <begin position="1127"/>
        <end position="1168"/>
    </location>
</feature>
<dbReference type="InterPro" id="IPR013655">
    <property type="entry name" value="PAS_fold_3"/>
</dbReference>
<dbReference type="PROSITE" id="PS50110">
    <property type="entry name" value="RESPONSE_REGULATORY"/>
    <property type="match status" value="1"/>
</dbReference>
<accession>A0AAU8J7Q5</accession>
<evidence type="ECO:0000256" key="4">
    <source>
        <dbReference type="ARBA" id="ARBA00022553"/>
    </source>
</evidence>
<dbReference type="InterPro" id="IPR029016">
    <property type="entry name" value="GAF-like_dom_sf"/>
</dbReference>
<dbReference type="Gene3D" id="3.30.450.20">
    <property type="entry name" value="PAS domain"/>
    <property type="match status" value="3"/>
</dbReference>
<dbReference type="InterPro" id="IPR000644">
    <property type="entry name" value="CBS_dom"/>
</dbReference>
<feature type="modified residue" description="4-aspartylphosphate" evidence="8">
    <location>
        <position position="396"/>
    </location>
</feature>
<dbReference type="EC" id="2.7.13.3" evidence="3"/>
<dbReference type="CDD" id="cd00130">
    <property type="entry name" value="PAS"/>
    <property type="match status" value="3"/>
</dbReference>
<dbReference type="InterPro" id="IPR001789">
    <property type="entry name" value="Sig_transdc_resp-reg_receiver"/>
</dbReference>
<dbReference type="InterPro" id="IPR003594">
    <property type="entry name" value="HATPase_dom"/>
</dbReference>
<dbReference type="InterPro" id="IPR011006">
    <property type="entry name" value="CheY-like_superfamily"/>
</dbReference>
<dbReference type="EMBL" id="CP159837">
    <property type="protein sequence ID" value="XCM34739.1"/>
    <property type="molecule type" value="Genomic_DNA"/>
</dbReference>
<keyword evidence="10" id="KW-0175">Coiled coil</keyword>
<dbReference type="SUPFAM" id="SSF47384">
    <property type="entry name" value="Homodimeric domain of signal transducing histidine kinase"/>
    <property type="match status" value="1"/>
</dbReference>
<dbReference type="Gene3D" id="3.30.565.10">
    <property type="entry name" value="Histidine kinase-like ATPase, C-terminal domain"/>
    <property type="match status" value="1"/>
</dbReference>
<evidence type="ECO:0000256" key="8">
    <source>
        <dbReference type="PROSITE-ProRule" id="PRU00169"/>
    </source>
</evidence>
<feature type="domain" description="Response regulatory" evidence="13">
    <location>
        <begin position="336"/>
        <end position="461"/>
    </location>
</feature>
<dbReference type="InterPro" id="IPR036097">
    <property type="entry name" value="HisK_dim/P_sf"/>
</dbReference>
<evidence type="ECO:0000256" key="7">
    <source>
        <dbReference type="ARBA" id="ARBA00023012"/>
    </source>
</evidence>
<dbReference type="Pfam" id="PF02518">
    <property type="entry name" value="HATPase_c"/>
    <property type="match status" value="1"/>
</dbReference>
<dbReference type="InterPro" id="IPR005467">
    <property type="entry name" value="His_kinase_dom"/>
</dbReference>
<dbReference type="Gene3D" id="1.10.287.130">
    <property type="match status" value="1"/>
</dbReference>
<evidence type="ECO:0000259" key="11">
    <source>
        <dbReference type="PROSITE" id="PS50046"/>
    </source>
</evidence>
<feature type="domain" description="Histidine kinase" evidence="12">
    <location>
        <begin position="1372"/>
        <end position="1593"/>
    </location>
</feature>
<feature type="domain" description="PAC" evidence="15">
    <location>
        <begin position="1058"/>
        <end position="1109"/>
    </location>
</feature>
<dbReference type="CDD" id="cd00082">
    <property type="entry name" value="HisKA"/>
    <property type="match status" value="1"/>
</dbReference>
<evidence type="ECO:0000259" key="14">
    <source>
        <dbReference type="PROSITE" id="PS50112"/>
    </source>
</evidence>
<dbReference type="Pfam" id="PF00072">
    <property type="entry name" value="Response_reg"/>
    <property type="match status" value="1"/>
</dbReference>
<dbReference type="InterPro" id="IPR046342">
    <property type="entry name" value="CBS_dom_sf"/>
</dbReference>
<dbReference type="PROSITE" id="PS50046">
    <property type="entry name" value="PHYTOCHROME_2"/>
    <property type="match status" value="2"/>
</dbReference>
<feature type="domain" description="CBS" evidence="16">
    <location>
        <begin position="235"/>
        <end position="292"/>
    </location>
</feature>
<dbReference type="SMART" id="SM00086">
    <property type="entry name" value="PAC"/>
    <property type="match status" value="3"/>
</dbReference>
<dbReference type="Gene3D" id="3.10.580.10">
    <property type="entry name" value="CBS-domain"/>
    <property type="match status" value="2"/>
</dbReference>
<dbReference type="InterPro" id="IPR036890">
    <property type="entry name" value="HATPase_C_sf"/>
</dbReference>
<keyword evidence="7" id="KW-0902">Two-component regulatory system</keyword>
<proteinExistence type="inferred from homology"/>
<evidence type="ECO:0000259" key="12">
    <source>
        <dbReference type="PROSITE" id="PS50109"/>
    </source>
</evidence>
<dbReference type="FunFam" id="3.30.565.10:FF:000006">
    <property type="entry name" value="Sensor histidine kinase WalK"/>
    <property type="match status" value="1"/>
</dbReference>
<feature type="domain" description="CBS" evidence="16">
    <location>
        <begin position="97"/>
        <end position="157"/>
    </location>
</feature>
<reference evidence="17" key="1">
    <citation type="submission" date="2024-07" db="EMBL/GenBank/DDBJ databases">
        <authorList>
            <person name="Kim Y.J."/>
            <person name="Jeong J.Y."/>
        </authorList>
    </citation>
    <scope>NUCLEOTIDE SEQUENCE</scope>
    <source>
        <strain evidence="17">GIHE-MW2</strain>
    </source>
</reference>
<keyword evidence="6" id="KW-0418">Kinase</keyword>
<dbReference type="SUPFAM" id="SSF54631">
    <property type="entry name" value="CBS-domain pair"/>
    <property type="match status" value="2"/>
</dbReference>
<dbReference type="InterPro" id="IPR001610">
    <property type="entry name" value="PAC"/>
</dbReference>
<gene>
    <name evidence="17" type="ORF">ABWT76_003371</name>
</gene>
<evidence type="ECO:0000256" key="1">
    <source>
        <dbReference type="ARBA" id="ARBA00000085"/>
    </source>
</evidence>
<evidence type="ECO:0000259" key="16">
    <source>
        <dbReference type="PROSITE" id="PS51371"/>
    </source>
</evidence>
<evidence type="ECO:0000256" key="2">
    <source>
        <dbReference type="ARBA" id="ARBA00006402"/>
    </source>
</evidence>
<dbReference type="Gene3D" id="3.40.50.2300">
    <property type="match status" value="1"/>
</dbReference>
<feature type="domain" description="PAC" evidence="15">
    <location>
        <begin position="1185"/>
        <end position="1237"/>
    </location>
</feature>
<dbReference type="NCBIfam" id="TIGR00229">
    <property type="entry name" value="sensory_box"/>
    <property type="match status" value="3"/>
</dbReference>
<dbReference type="SMART" id="SM00387">
    <property type="entry name" value="HATPase_c"/>
    <property type="match status" value="1"/>
</dbReference>
<evidence type="ECO:0000256" key="5">
    <source>
        <dbReference type="ARBA" id="ARBA00022679"/>
    </source>
</evidence>
<dbReference type="InterPro" id="IPR003661">
    <property type="entry name" value="HisK_dim/P_dom"/>
</dbReference>
<dbReference type="Pfam" id="PF13426">
    <property type="entry name" value="PAS_9"/>
    <property type="match status" value="2"/>
</dbReference>
<evidence type="ECO:0000259" key="13">
    <source>
        <dbReference type="PROSITE" id="PS50110"/>
    </source>
</evidence>
<dbReference type="GO" id="GO:0009927">
    <property type="term" value="F:histidine phosphotransfer kinase activity"/>
    <property type="evidence" value="ECO:0007669"/>
    <property type="project" value="TreeGrafter"/>
</dbReference>
<feature type="domain" description="Phytochrome chromophore attachment site" evidence="11">
    <location>
        <begin position="574"/>
        <end position="728"/>
    </location>
</feature>
<dbReference type="SMART" id="SM00116">
    <property type="entry name" value="CBS"/>
    <property type="match status" value="4"/>
</dbReference>
<dbReference type="PROSITE" id="PS51371">
    <property type="entry name" value="CBS"/>
    <property type="match status" value="3"/>
</dbReference>
<sequence length="1595" mass="180265">MNLPNSRIASLKLEAITDPYPLTVTPDTLLIQLVNLMHQQRAEASEVLAATGVPEARASCVLVREGTKVIGLFTERDLVKLAVQGVNLEAVTIAEVMTQQPITLKKSDYRDIFSILSQFQRHRIRHLPIVNDSGDLLGLTSTTLICQRLRQIELLKLRRVGEVMNREVIQAPPTASLLELAQTMVQHQVSSVVISQPLPGSESLKVPLGIITERDVVQFHKLKLDFATTPAEMVISTPLQTVSADASLFDANQVLQQKPIRRLVVTGSQGELLGIVTQTTILRLLEPAELTEILAVLQFQENDGSVAKTQTLVKHQTAVSRDTVQKSPGQRRELTSVLLLEDDITYRMIVKRQLQRSLLVADAISPQGRIELTIAGTLGEALGCLEQNTFDAILLDLNLPDSRGVNTLQAIQQSAPNTAIVVLTSTDNEELALELIHLGAQDYLVKQQVNDHLLIRSITYSISRKQIEIELQGKNLELAAANEALERNTAKLAQKNQALEEEITQRQQVEEALQQLAVDLEHRVAERTVKLVSSNQRLKREIEERLSAEARLESAAEYQRLLNQTALQIRQSLNVDEILNTTVEQVRHLLNCDRVLVYQFDADLNGTIVAESVATGWLVSLGMNIEDTFFKSGGKQHNQQGIKTALDDIDRSNLSSCHYELLTRFQVKAYLGVPILLPTRSPQPLLSEADQGTISPNPLWGLLIAHQCSAPRHWQTDELELLDELAVQLAIAIQQAELYQQAQMELQQRRQVEDALRQLNQNLEQQVLQRTTELRETNRNLLAEVAQRQQAQAKLEQQYIKSSLFGEITQKIRQSLRLEEILQTTVEEIQKILQCDRVLIYQVFDSGVGRVVAETVKPPYPKLLDIEFPEETFPRECQDRYRDGTIVAITDVYQAYGEHWPCLREFLQSWQIQAKLVVPIYQPQNVQELWGFIIAHHCRAPHLWTDFEKELTGQLALSVAVAVYQGNLMASQQNTLQALADSQEQLQDLFDSTNDLIQSVALSNGHFIYVNQAWLETLGYTLEKIPQLFYLDVIAPEYHDQCREMWDALSSGQRDRYNAVELSFISKDGRTVILEGDITCRYREGKPAAAQAIFRDVTERRKTQGQLHQALQELAYQKQALDEMAIVTMTDPQGIITYVNDKFCEISQYERSEAIGQTHRIVNSGYHPPSFFQEMWSTITRGQIWRGEVKNRSKDGGFYWMDTTIVPFLNEAGKPLQHLAIRIDITDRKAAEEGLRQQLAAIEAAIDGIGILHNNRYVFLNQAYAQLFGFPSTADLLGQTWHILYDPDEFDRIEREVFPILTQQKHWQGEVIGKRVDGSTFPQELSLTLNDDGDLICVCRDISDRKKAEQQLRKALAKAEEVNELKSRFITMTSHEFRTPLTTILGAAEILKYYGHKWDEDKKMKYLDRIYSTVKHMTGLLDDVLLLGRMESGRLELSPAPINIWEFCQSLVEELKLGIGKQHQITLSCGINCEPASATYNLDEKLLRHILINLLTNAIKYSPEGSTVNFQVSTKQKDQVKLQIQDQGIGIPLEDQKHLFESFHRAQNVGNIPGTGLGLSIVKKSVDLHQGEIVCHSQMDKGSTFIVTLPSIYTY</sequence>
<feature type="domain" description="CBS" evidence="16">
    <location>
        <begin position="164"/>
        <end position="226"/>
    </location>
</feature>
<keyword evidence="5" id="KW-0808">Transferase</keyword>
<dbReference type="SMART" id="SM00388">
    <property type="entry name" value="HisKA"/>
    <property type="match status" value="1"/>
</dbReference>
<keyword evidence="9" id="KW-0129">CBS domain</keyword>
<comment type="similarity">
    <text evidence="2">In the N-terminal section; belongs to the phytochrome family.</text>
</comment>
<dbReference type="InterPro" id="IPR000700">
    <property type="entry name" value="PAS-assoc_C"/>
</dbReference>
<evidence type="ECO:0000256" key="6">
    <source>
        <dbReference type="ARBA" id="ARBA00022777"/>
    </source>
</evidence>
<dbReference type="CDD" id="cd00075">
    <property type="entry name" value="HATPase"/>
    <property type="match status" value="1"/>
</dbReference>
<dbReference type="CDD" id="cd04620">
    <property type="entry name" value="CBS_two-component_sensor_histidine_kinase_repeat1"/>
    <property type="match status" value="1"/>
</dbReference>
<evidence type="ECO:0000313" key="17">
    <source>
        <dbReference type="EMBL" id="XCM34739.1"/>
    </source>
</evidence>